<keyword evidence="4" id="KW-0648">Protein biosynthesis</keyword>
<dbReference type="EnsemblPlants" id="Pp3c24_18680V3.1">
    <property type="protein sequence ID" value="Pp3c24_18680V3.1"/>
    <property type="gene ID" value="Pp3c24_18680"/>
</dbReference>
<gene>
    <name evidence="9" type="primary">LOC112276333</name>
    <name evidence="8" type="ORF">PHYPA_029246</name>
</gene>
<proteinExistence type="inferred from homology"/>
<dbReference type="PaxDb" id="3218-PP1S101_227V6.1"/>
<dbReference type="InterPro" id="IPR023584">
    <property type="entry name" value="Ribosome_recyc_fac_dom"/>
</dbReference>
<dbReference type="EMBL" id="ABEU02000024">
    <property type="protein sequence ID" value="PNR28653.1"/>
    <property type="molecule type" value="Genomic_DNA"/>
</dbReference>
<dbReference type="GeneID" id="112276333"/>
<dbReference type="GO" id="GO:0006412">
    <property type="term" value="P:translation"/>
    <property type="evidence" value="ECO:0000318"/>
    <property type="project" value="GO_Central"/>
</dbReference>
<evidence type="ECO:0000256" key="5">
    <source>
        <dbReference type="ARBA" id="ARBA00032397"/>
    </source>
</evidence>
<dbReference type="RefSeq" id="XP_024363328.1">
    <property type="nucleotide sequence ID" value="XM_024507560.2"/>
</dbReference>
<reference evidence="9" key="3">
    <citation type="submission" date="2020-12" db="UniProtKB">
        <authorList>
            <consortium name="EnsemblPlants"/>
        </authorList>
    </citation>
    <scope>IDENTIFICATION</scope>
</reference>
<dbReference type="GO" id="GO:0043023">
    <property type="term" value="F:ribosomal large subunit binding"/>
    <property type="evidence" value="ECO:0000318"/>
    <property type="project" value="GO_Central"/>
</dbReference>
<dbReference type="AlphaFoldDB" id="A0A2K1IHA0"/>
<dbReference type="Gene3D" id="3.30.1360.40">
    <property type="match status" value="1"/>
</dbReference>
<keyword evidence="10" id="KW-1185">Reference proteome</keyword>
<dbReference type="NCBIfam" id="TIGR00496">
    <property type="entry name" value="frr"/>
    <property type="match status" value="1"/>
</dbReference>
<evidence type="ECO:0000256" key="4">
    <source>
        <dbReference type="ARBA" id="ARBA00022917"/>
    </source>
</evidence>
<feature type="region of interest" description="Disordered" evidence="6">
    <location>
        <begin position="117"/>
        <end position="141"/>
    </location>
</feature>
<evidence type="ECO:0000256" key="3">
    <source>
        <dbReference type="ARBA" id="ARBA00014063"/>
    </source>
</evidence>
<dbReference type="PANTHER" id="PTHR20982:SF3">
    <property type="entry name" value="MITOCHONDRIAL RIBOSOME RECYCLING FACTOR PSEUDO 1"/>
    <property type="match status" value="1"/>
</dbReference>
<evidence type="ECO:0000259" key="7">
    <source>
        <dbReference type="Pfam" id="PF01765"/>
    </source>
</evidence>
<dbReference type="STRING" id="3218.A0A2K1IHA0"/>
<dbReference type="InterPro" id="IPR036191">
    <property type="entry name" value="RRF_sf"/>
</dbReference>
<name>A0A2K1IHA0_PHYPA</name>
<dbReference type="SUPFAM" id="SSF55194">
    <property type="entry name" value="Ribosome recycling factor, RRF"/>
    <property type="match status" value="1"/>
</dbReference>
<dbReference type="FunFam" id="3.30.1360.40:FF:000001">
    <property type="entry name" value="Ribosome-recycling factor"/>
    <property type="match status" value="1"/>
</dbReference>
<dbReference type="Gene3D" id="1.10.132.20">
    <property type="entry name" value="Ribosome-recycling factor"/>
    <property type="match status" value="1"/>
</dbReference>
<dbReference type="Gramene" id="Pp3c24_18680V3.2">
    <property type="protein sequence ID" value="Pp3c24_18680V3.2"/>
    <property type="gene ID" value="Pp3c24_18680"/>
</dbReference>
<dbReference type="OMA" id="CESMCKL"/>
<dbReference type="KEGG" id="ppp:112276333"/>
<reference evidence="8 10" key="2">
    <citation type="journal article" date="2018" name="Plant J.">
        <title>The Physcomitrella patens chromosome-scale assembly reveals moss genome structure and evolution.</title>
        <authorList>
            <person name="Lang D."/>
            <person name="Ullrich K.K."/>
            <person name="Murat F."/>
            <person name="Fuchs J."/>
            <person name="Jenkins J."/>
            <person name="Haas F.B."/>
            <person name="Piednoel M."/>
            <person name="Gundlach H."/>
            <person name="Van Bel M."/>
            <person name="Meyberg R."/>
            <person name="Vives C."/>
            <person name="Morata J."/>
            <person name="Symeonidi A."/>
            <person name="Hiss M."/>
            <person name="Muchero W."/>
            <person name="Kamisugi Y."/>
            <person name="Saleh O."/>
            <person name="Blanc G."/>
            <person name="Decker E.L."/>
            <person name="van Gessel N."/>
            <person name="Grimwood J."/>
            <person name="Hayes R.D."/>
            <person name="Graham S.W."/>
            <person name="Gunter L.E."/>
            <person name="McDaniel S.F."/>
            <person name="Hoernstein S.N.W."/>
            <person name="Larsson A."/>
            <person name="Li F.W."/>
            <person name="Perroud P.F."/>
            <person name="Phillips J."/>
            <person name="Ranjan P."/>
            <person name="Rokshar D.S."/>
            <person name="Rothfels C.J."/>
            <person name="Schneider L."/>
            <person name="Shu S."/>
            <person name="Stevenson D.W."/>
            <person name="Thummler F."/>
            <person name="Tillich M."/>
            <person name="Villarreal Aguilar J.C."/>
            <person name="Widiez T."/>
            <person name="Wong G.K."/>
            <person name="Wymore A."/>
            <person name="Zhang Y."/>
            <person name="Zimmer A.D."/>
            <person name="Quatrano R.S."/>
            <person name="Mayer K.F.X."/>
            <person name="Goodstein D."/>
            <person name="Casacuberta J.M."/>
            <person name="Vandepoele K."/>
            <person name="Reski R."/>
            <person name="Cuming A.C."/>
            <person name="Tuskan G.A."/>
            <person name="Maumus F."/>
            <person name="Salse J."/>
            <person name="Schmutz J."/>
            <person name="Rensing S.A."/>
        </authorList>
    </citation>
    <scope>NUCLEOTIDE SEQUENCE [LARGE SCALE GENOMIC DNA]</scope>
    <source>
        <strain evidence="9 10">cv. Gransden 2004</strain>
    </source>
</reference>
<evidence type="ECO:0000313" key="8">
    <source>
        <dbReference type="EMBL" id="PNR28653.1"/>
    </source>
</evidence>
<dbReference type="CDD" id="cd00520">
    <property type="entry name" value="RRF"/>
    <property type="match status" value="1"/>
</dbReference>
<feature type="domain" description="Ribosome recycling factor" evidence="7">
    <location>
        <begin position="157"/>
        <end position="314"/>
    </location>
</feature>
<reference evidence="8 10" key="1">
    <citation type="journal article" date="2008" name="Science">
        <title>The Physcomitrella genome reveals evolutionary insights into the conquest of land by plants.</title>
        <authorList>
            <person name="Rensing S."/>
            <person name="Lang D."/>
            <person name="Zimmer A."/>
            <person name="Terry A."/>
            <person name="Salamov A."/>
            <person name="Shapiro H."/>
            <person name="Nishiyama T."/>
            <person name="Perroud P.-F."/>
            <person name="Lindquist E."/>
            <person name="Kamisugi Y."/>
            <person name="Tanahashi T."/>
            <person name="Sakakibara K."/>
            <person name="Fujita T."/>
            <person name="Oishi K."/>
            <person name="Shin-I T."/>
            <person name="Kuroki Y."/>
            <person name="Toyoda A."/>
            <person name="Suzuki Y."/>
            <person name="Hashimoto A."/>
            <person name="Yamaguchi K."/>
            <person name="Sugano A."/>
            <person name="Kohara Y."/>
            <person name="Fujiyama A."/>
            <person name="Anterola A."/>
            <person name="Aoki S."/>
            <person name="Ashton N."/>
            <person name="Barbazuk W.B."/>
            <person name="Barker E."/>
            <person name="Bennetzen J."/>
            <person name="Bezanilla M."/>
            <person name="Blankenship R."/>
            <person name="Cho S.H."/>
            <person name="Dutcher S."/>
            <person name="Estelle M."/>
            <person name="Fawcett J.A."/>
            <person name="Gundlach H."/>
            <person name="Hanada K."/>
            <person name="Heyl A."/>
            <person name="Hicks K.A."/>
            <person name="Hugh J."/>
            <person name="Lohr M."/>
            <person name="Mayer K."/>
            <person name="Melkozernov A."/>
            <person name="Murata T."/>
            <person name="Nelson D."/>
            <person name="Pils B."/>
            <person name="Prigge M."/>
            <person name="Reiss B."/>
            <person name="Renner T."/>
            <person name="Rombauts S."/>
            <person name="Rushton P."/>
            <person name="Sanderfoot A."/>
            <person name="Schween G."/>
            <person name="Shiu S.-H."/>
            <person name="Stueber K."/>
            <person name="Theodoulou F.L."/>
            <person name="Tu H."/>
            <person name="Van de Peer Y."/>
            <person name="Verrier P.J."/>
            <person name="Waters E."/>
            <person name="Wood A."/>
            <person name="Yang L."/>
            <person name="Cove D."/>
            <person name="Cuming A."/>
            <person name="Hasebe M."/>
            <person name="Lucas S."/>
            <person name="Mishler D.B."/>
            <person name="Reski R."/>
            <person name="Grigoriev I."/>
            <person name="Quatrano R.S."/>
            <person name="Boore J.L."/>
        </authorList>
    </citation>
    <scope>NUCLEOTIDE SEQUENCE [LARGE SCALE GENOMIC DNA]</scope>
    <source>
        <strain evidence="9 10">cv. Gransden 2004</strain>
    </source>
</reference>
<organism evidence="8">
    <name type="scientific">Physcomitrium patens</name>
    <name type="common">Spreading-leaved earth moss</name>
    <name type="synonym">Physcomitrella patens</name>
    <dbReference type="NCBI Taxonomy" id="3218"/>
    <lineage>
        <taxon>Eukaryota</taxon>
        <taxon>Viridiplantae</taxon>
        <taxon>Streptophyta</taxon>
        <taxon>Embryophyta</taxon>
        <taxon>Bryophyta</taxon>
        <taxon>Bryophytina</taxon>
        <taxon>Bryopsida</taxon>
        <taxon>Funariidae</taxon>
        <taxon>Funariales</taxon>
        <taxon>Funariaceae</taxon>
        <taxon>Physcomitrium</taxon>
    </lineage>
</organism>
<sequence length="317" mass="33930">MAAAASTRRLRSLRHSLLGFAARTLPPLTSRFPSSGPAFCAEVAHIDQLGSAQEELCSKDFEVVGSVSLALLGRSGFSLPRGADWPWGWRRDTSVAENGVFSHVLGVGVRGLAAKAKKSGGKSRGDDGGGQVVATPGPSAKETASRLMEAALNALSVELSKLRTGRATPGMLDHVNVMSHGVQTPLSHVAAVSVSNLETLTVMPYDTSMVKEVEKAIRNSPLKLNPMAEGEVLRVPIPKLTKEHIQTMSKLVGKAGETAKLSVRRARKDAMDIISKGGYSKDEVKRFEKEVEDVTKKYVKSVEEACKSKEKEILGNS</sequence>
<dbReference type="Proteomes" id="UP000006727">
    <property type="component" value="Chromosome 24"/>
</dbReference>
<evidence type="ECO:0000256" key="2">
    <source>
        <dbReference type="ARBA" id="ARBA00005912"/>
    </source>
</evidence>
<dbReference type="PANTHER" id="PTHR20982">
    <property type="entry name" value="RIBOSOME RECYCLING FACTOR"/>
    <property type="match status" value="1"/>
</dbReference>
<dbReference type="Pfam" id="PF01765">
    <property type="entry name" value="RRF"/>
    <property type="match status" value="1"/>
</dbReference>
<evidence type="ECO:0000313" key="10">
    <source>
        <dbReference type="Proteomes" id="UP000006727"/>
    </source>
</evidence>
<accession>A0A2K1IHA0</accession>
<evidence type="ECO:0000313" key="9">
    <source>
        <dbReference type="EnsemblPlants" id="Pp3c24_18680V3.1"/>
    </source>
</evidence>
<dbReference type="FunCoup" id="A0A2K1IHA0">
    <property type="interactions" value="1572"/>
</dbReference>
<dbReference type="EnsemblPlants" id="Pp3c24_18680V3.2">
    <property type="protein sequence ID" value="Pp3c24_18680V3.2"/>
    <property type="gene ID" value="Pp3c24_18680"/>
</dbReference>
<protein>
    <recommendedName>
        <fullName evidence="3">Ribosome-recycling factor, chloroplastic</fullName>
    </recommendedName>
    <alternativeName>
        <fullName evidence="5">Ribosome-releasing factor, chloroplastic</fullName>
    </alternativeName>
</protein>
<evidence type="ECO:0000256" key="6">
    <source>
        <dbReference type="SAM" id="MobiDB-lite"/>
    </source>
</evidence>
<dbReference type="OrthoDB" id="407355at2759"/>
<evidence type="ECO:0000256" key="1">
    <source>
        <dbReference type="ARBA" id="ARBA00002952"/>
    </source>
</evidence>
<dbReference type="GO" id="GO:0005739">
    <property type="term" value="C:mitochondrion"/>
    <property type="evidence" value="ECO:0000318"/>
    <property type="project" value="GO_Central"/>
</dbReference>
<dbReference type="InterPro" id="IPR002661">
    <property type="entry name" value="Ribosome_recyc_fac"/>
</dbReference>
<comment type="similarity">
    <text evidence="2">Belongs to the RRF family.</text>
</comment>
<dbReference type="Gramene" id="Pp3c24_18680V3.1">
    <property type="protein sequence ID" value="Pp3c24_18680V3.1"/>
    <property type="gene ID" value="Pp3c24_18680"/>
</dbReference>
<comment type="function">
    <text evidence="1">Responsible for the release of ribosomes from messenger RNA at the termination of chloroplastic protein biosynthesis.</text>
</comment>